<comment type="caution">
    <text evidence="6">The sequence shown here is derived from an EMBL/GenBank/DDBJ whole genome shotgun (WGS) entry which is preliminary data.</text>
</comment>
<organism evidence="6 7">
    <name type="scientific">Methanopyrus kandleri</name>
    <dbReference type="NCBI Taxonomy" id="2320"/>
    <lineage>
        <taxon>Archaea</taxon>
        <taxon>Methanobacteriati</taxon>
        <taxon>Methanobacteriota</taxon>
        <taxon>Methanomada group</taxon>
        <taxon>Methanopyri</taxon>
        <taxon>Methanopyrales</taxon>
        <taxon>Methanopyraceae</taxon>
        <taxon>Methanopyrus</taxon>
    </lineage>
</organism>
<dbReference type="Proteomes" id="UP000619545">
    <property type="component" value="Unassembled WGS sequence"/>
</dbReference>
<dbReference type="EMBL" id="DUJS01000003">
    <property type="protein sequence ID" value="HII70237.1"/>
    <property type="molecule type" value="Genomic_DNA"/>
</dbReference>
<dbReference type="GO" id="GO:0016787">
    <property type="term" value="F:hydrolase activity"/>
    <property type="evidence" value="ECO:0007669"/>
    <property type="project" value="UniProtKB-KW"/>
</dbReference>
<comment type="similarity">
    <text evidence="4">Belongs to the cyclic nucleotide phosphodiesterase class-III family.</text>
</comment>
<evidence type="ECO:0000256" key="1">
    <source>
        <dbReference type="ARBA" id="ARBA00022723"/>
    </source>
</evidence>
<dbReference type="Pfam" id="PF00149">
    <property type="entry name" value="Metallophos"/>
    <property type="match status" value="1"/>
</dbReference>
<evidence type="ECO:0000313" key="7">
    <source>
        <dbReference type="Proteomes" id="UP000619545"/>
    </source>
</evidence>
<dbReference type="PANTHER" id="PTHR42988:SF2">
    <property type="entry name" value="CYCLIC NUCLEOTIDE PHOSPHODIESTERASE CBUA0032-RELATED"/>
    <property type="match status" value="1"/>
</dbReference>
<dbReference type="PANTHER" id="PTHR42988">
    <property type="entry name" value="PHOSPHOHYDROLASE"/>
    <property type="match status" value="1"/>
</dbReference>
<dbReference type="Gene3D" id="3.60.21.10">
    <property type="match status" value="1"/>
</dbReference>
<dbReference type="AlphaFoldDB" id="A0A832WMG2"/>
<evidence type="ECO:0000313" key="6">
    <source>
        <dbReference type="EMBL" id="HII70237.1"/>
    </source>
</evidence>
<dbReference type="RefSeq" id="WP_011019799.1">
    <property type="nucleotide sequence ID" value="NZ_DUJS01000003.1"/>
</dbReference>
<feature type="domain" description="Calcineurin-like phosphoesterase" evidence="5">
    <location>
        <begin position="4"/>
        <end position="188"/>
    </location>
</feature>
<dbReference type="InterPro" id="IPR004843">
    <property type="entry name" value="Calcineurin-like_PHP"/>
</dbReference>
<dbReference type="GeneID" id="1478026"/>
<dbReference type="GO" id="GO:0046872">
    <property type="term" value="F:metal ion binding"/>
    <property type="evidence" value="ECO:0007669"/>
    <property type="project" value="UniProtKB-KW"/>
</dbReference>
<dbReference type="InterPro" id="IPR050884">
    <property type="entry name" value="CNP_phosphodiesterase-III"/>
</dbReference>
<keyword evidence="3" id="KW-0408">Iron</keyword>
<reference evidence="6" key="1">
    <citation type="journal article" date="2020" name="bioRxiv">
        <title>A rank-normalized archaeal taxonomy based on genome phylogeny resolves widespread incomplete and uneven classifications.</title>
        <authorList>
            <person name="Rinke C."/>
            <person name="Chuvochina M."/>
            <person name="Mussig A.J."/>
            <person name="Chaumeil P.-A."/>
            <person name="Waite D.W."/>
            <person name="Whitman W.B."/>
            <person name="Parks D.H."/>
            <person name="Hugenholtz P."/>
        </authorList>
    </citation>
    <scope>NUCLEOTIDE SEQUENCE</scope>
    <source>
        <strain evidence="6">UBA8853</strain>
    </source>
</reference>
<dbReference type="CDD" id="cd07400">
    <property type="entry name" value="MPP_1"/>
    <property type="match status" value="1"/>
</dbReference>
<dbReference type="OMA" id="CGHCHIP"/>
<keyword evidence="1" id="KW-0479">Metal-binding</keyword>
<dbReference type="SUPFAM" id="SSF56300">
    <property type="entry name" value="Metallo-dependent phosphatases"/>
    <property type="match status" value="1"/>
</dbReference>
<dbReference type="InterPro" id="IPR029052">
    <property type="entry name" value="Metallo-depent_PP-like"/>
</dbReference>
<protein>
    <submittedName>
        <fullName evidence="6">Metallophosphoesterase</fullName>
    </submittedName>
</protein>
<accession>A0A832WMG2</accession>
<evidence type="ECO:0000256" key="4">
    <source>
        <dbReference type="ARBA" id="ARBA00025742"/>
    </source>
</evidence>
<evidence type="ECO:0000259" key="5">
    <source>
        <dbReference type="Pfam" id="PF00149"/>
    </source>
</evidence>
<proteinExistence type="inferred from homology"/>
<sequence length="270" mass="30481">MNAKIVHISDLHISPYRKSWSPEVFYRGIEQINDLRPDVVIVTGDLTDNGLVREYEEVSSLLEKIEAPVVPVPGNHDARNLGWMTFEDVFGDRYRVERVSADLYVVGLDSSEPDVDYGQLGRERQEWLEETLRRIPGGACKCIAMHHHLLPVPGAGRERNVLVDAGEMINLCIKYGVDLVLCGHRHVPFAAKVEDTVVVNAGTFSATKLRGYSRNSFNVIEFSESTVSVNLYEITTERKLELARYKPVVREGEYRLVRVKGIADILRESA</sequence>
<keyword evidence="2" id="KW-0378">Hydrolase</keyword>
<gene>
    <name evidence="6" type="ORF">HA336_03275</name>
</gene>
<evidence type="ECO:0000256" key="2">
    <source>
        <dbReference type="ARBA" id="ARBA00022801"/>
    </source>
</evidence>
<evidence type="ECO:0000256" key="3">
    <source>
        <dbReference type="ARBA" id="ARBA00023004"/>
    </source>
</evidence>
<name>A0A832WMG2_9EURY</name>